<comment type="similarity">
    <text evidence="2 7">Belongs to the MIP/aquaporin (TC 1.A.8) family.</text>
</comment>
<dbReference type="SUPFAM" id="SSF81338">
    <property type="entry name" value="Aquaporin-like"/>
    <property type="match status" value="1"/>
</dbReference>
<feature type="transmembrane region" description="Helical" evidence="8">
    <location>
        <begin position="66"/>
        <end position="85"/>
    </location>
</feature>
<keyword evidence="3 7" id="KW-0813">Transport</keyword>
<dbReference type="Pfam" id="PF00230">
    <property type="entry name" value="MIP"/>
    <property type="match status" value="1"/>
</dbReference>
<protein>
    <recommendedName>
        <fullName evidence="11">Aquaporin</fullName>
    </recommendedName>
</protein>
<dbReference type="EMBL" id="UYRU01084190">
    <property type="protein sequence ID" value="VDN33743.1"/>
    <property type="molecule type" value="Genomic_DNA"/>
</dbReference>
<evidence type="ECO:0000256" key="5">
    <source>
        <dbReference type="ARBA" id="ARBA00022989"/>
    </source>
</evidence>
<dbReference type="OrthoDB" id="3222at2759"/>
<keyword evidence="5 8" id="KW-1133">Transmembrane helix</keyword>
<evidence type="ECO:0000256" key="3">
    <source>
        <dbReference type="ARBA" id="ARBA00022448"/>
    </source>
</evidence>
<feature type="transmembrane region" description="Helical" evidence="8">
    <location>
        <begin position="106"/>
        <end position="131"/>
    </location>
</feature>
<evidence type="ECO:0000256" key="1">
    <source>
        <dbReference type="ARBA" id="ARBA00004141"/>
    </source>
</evidence>
<feature type="transmembrane region" description="Helical" evidence="8">
    <location>
        <begin position="167"/>
        <end position="185"/>
    </location>
</feature>
<proteinExistence type="inferred from homology"/>
<reference evidence="9 10" key="1">
    <citation type="submission" date="2018-11" db="EMBL/GenBank/DDBJ databases">
        <authorList>
            <consortium name="Pathogen Informatics"/>
        </authorList>
    </citation>
    <scope>NUCLEOTIDE SEQUENCE [LARGE SCALE GENOMIC DNA]</scope>
</reference>
<keyword evidence="6 8" id="KW-0472">Membrane</keyword>
<gene>
    <name evidence="9" type="ORF">DILT_LOCUS16321</name>
</gene>
<dbReference type="InterPro" id="IPR000425">
    <property type="entry name" value="MIP"/>
</dbReference>
<dbReference type="AlphaFoldDB" id="A0A3P7N9W4"/>
<accession>A0A3P7N9W4</accession>
<dbReference type="GO" id="GO:0015254">
    <property type="term" value="F:glycerol channel activity"/>
    <property type="evidence" value="ECO:0007669"/>
    <property type="project" value="TreeGrafter"/>
</dbReference>
<dbReference type="Gene3D" id="1.20.1080.10">
    <property type="entry name" value="Glycerol uptake facilitator protein"/>
    <property type="match status" value="1"/>
</dbReference>
<dbReference type="InterPro" id="IPR050363">
    <property type="entry name" value="MIP/Aquaporin"/>
</dbReference>
<dbReference type="Proteomes" id="UP000281553">
    <property type="component" value="Unassembled WGS sequence"/>
</dbReference>
<keyword evidence="10" id="KW-1185">Reference proteome</keyword>
<evidence type="ECO:0000256" key="7">
    <source>
        <dbReference type="RuleBase" id="RU000477"/>
    </source>
</evidence>
<evidence type="ECO:0000256" key="8">
    <source>
        <dbReference type="SAM" id="Phobius"/>
    </source>
</evidence>
<dbReference type="PANTHER" id="PTHR43829:SF9">
    <property type="entry name" value="AQUAPORIN-9"/>
    <property type="match status" value="1"/>
</dbReference>
<dbReference type="InterPro" id="IPR023271">
    <property type="entry name" value="Aquaporin-like"/>
</dbReference>
<dbReference type="PANTHER" id="PTHR43829">
    <property type="entry name" value="AQUAPORIN OR AQUAGLYCEROPORIN RELATED"/>
    <property type="match status" value="1"/>
</dbReference>
<dbReference type="PRINTS" id="PR02019">
    <property type="entry name" value="AQUAPORIN7"/>
</dbReference>
<evidence type="ECO:0008006" key="11">
    <source>
        <dbReference type="Google" id="ProtNLM"/>
    </source>
</evidence>
<dbReference type="GO" id="GO:0015250">
    <property type="term" value="F:water channel activity"/>
    <property type="evidence" value="ECO:0007669"/>
    <property type="project" value="TreeGrafter"/>
</dbReference>
<dbReference type="PRINTS" id="PR00783">
    <property type="entry name" value="MINTRINSICP"/>
</dbReference>
<name>A0A3P7N9W4_DIBLA</name>
<feature type="transmembrane region" description="Helical" evidence="8">
    <location>
        <begin position="197"/>
        <end position="215"/>
    </location>
</feature>
<evidence type="ECO:0000256" key="4">
    <source>
        <dbReference type="ARBA" id="ARBA00022692"/>
    </source>
</evidence>
<organism evidence="9 10">
    <name type="scientific">Dibothriocephalus latus</name>
    <name type="common">Fish tapeworm</name>
    <name type="synonym">Diphyllobothrium latum</name>
    <dbReference type="NCBI Taxonomy" id="60516"/>
    <lineage>
        <taxon>Eukaryota</taxon>
        <taxon>Metazoa</taxon>
        <taxon>Spiralia</taxon>
        <taxon>Lophotrochozoa</taxon>
        <taxon>Platyhelminthes</taxon>
        <taxon>Cestoda</taxon>
        <taxon>Eucestoda</taxon>
        <taxon>Diphyllobothriidea</taxon>
        <taxon>Diphyllobothriidae</taxon>
        <taxon>Dibothriocephalus</taxon>
    </lineage>
</organism>
<evidence type="ECO:0000313" key="9">
    <source>
        <dbReference type="EMBL" id="VDN33743.1"/>
    </source>
</evidence>
<evidence type="ECO:0000256" key="6">
    <source>
        <dbReference type="ARBA" id="ARBA00023136"/>
    </source>
</evidence>
<evidence type="ECO:0000313" key="10">
    <source>
        <dbReference type="Proteomes" id="UP000281553"/>
    </source>
</evidence>
<evidence type="ECO:0000256" key="2">
    <source>
        <dbReference type="ARBA" id="ARBA00006175"/>
    </source>
</evidence>
<keyword evidence="4 7" id="KW-0812">Transmembrane</keyword>
<comment type="subcellular location">
    <subcellularLocation>
        <location evidence="1">Membrane</location>
        <topology evidence="1">Multi-pass membrane protein</topology>
    </subcellularLocation>
</comment>
<feature type="transmembrane region" description="Helical" evidence="8">
    <location>
        <begin position="248"/>
        <end position="268"/>
    </location>
</feature>
<dbReference type="GO" id="GO:0005886">
    <property type="term" value="C:plasma membrane"/>
    <property type="evidence" value="ECO:0007669"/>
    <property type="project" value="TreeGrafter"/>
</dbReference>
<sequence>MAPLANCHDRYQTFIHRAADKLRLTDHKIIRAVIAETLGTLLLVFYGDSAGAQKFSSKDKANQFLAVSLGWGAAVTVGVIVSGKAGPANLNPAIAVANTITGRSRWSLLPAFVLAEIAGAYLAAGLILAAYHTNIYHYTMVNDSGIYLVNTTGGIFVANKGASLQSAVTDQIITTAFLAFGIYAIIDNKLVEKPAHFTPAAVGLIVFLAIGTYTANASSALNPARDLGPRLLLLSTYWGPTAFQIDNYYFWVPLFMPTVGAVVGAILYELLIGIHTDEAAPYPDEPKESIDELSIY</sequence>